<protein>
    <submittedName>
        <fullName evidence="2">Hydrolase</fullName>
        <ecNumber evidence="2">2.3.1.12</ecNumber>
        <ecNumber evidence="2">3.-.-.-</ecNumber>
    </submittedName>
</protein>
<dbReference type="GO" id="GO:0004742">
    <property type="term" value="F:dihydrolipoyllysine-residue acetyltransferase activity"/>
    <property type="evidence" value="ECO:0007669"/>
    <property type="project" value="UniProtKB-EC"/>
</dbReference>
<dbReference type="Proteomes" id="UP000251211">
    <property type="component" value="Unassembled WGS sequence"/>
</dbReference>
<gene>
    <name evidence="2" type="primary">acoC_1</name>
    <name evidence="2" type="ORF">NCTC13229_00791</name>
</gene>
<name>A0AB38F7F7_RHOWR</name>
<reference evidence="2 3" key="1">
    <citation type="submission" date="2018-06" db="EMBL/GenBank/DDBJ databases">
        <authorList>
            <consortium name="Pathogen Informatics"/>
            <person name="Doyle S."/>
        </authorList>
    </citation>
    <scope>NUCLEOTIDE SEQUENCE [LARGE SCALE GENOMIC DNA]</scope>
    <source>
        <strain evidence="2 3">NCTC13229</strain>
    </source>
</reference>
<dbReference type="AlphaFoldDB" id="A0AB38F7F7"/>
<dbReference type="SUPFAM" id="SSF53474">
    <property type="entry name" value="alpha/beta-Hydrolases"/>
    <property type="match status" value="1"/>
</dbReference>
<dbReference type="PANTHER" id="PTHR43433:SF5">
    <property type="entry name" value="AB HYDROLASE-1 DOMAIN-CONTAINING PROTEIN"/>
    <property type="match status" value="1"/>
</dbReference>
<dbReference type="RefSeq" id="WP_112298553.1">
    <property type="nucleotide sequence ID" value="NZ_QTTP01000001.1"/>
</dbReference>
<accession>A0AB38F7F7</accession>
<dbReference type="InterPro" id="IPR050471">
    <property type="entry name" value="AB_hydrolase"/>
</dbReference>
<comment type="caution">
    <text evidence="2">The sequence shown here is derived from an EMBL/GenBank/DDBJ whole genome shotgun (WGS) entry which is preliminary data.</text>
</comment>
<dbReference type="PANTHER" id="PTHR43433">
    <property type="entry name" value="HYDROLASE, ALPHA/BETA FOLD FAMILY PROTEIN"/>
    <property type="match status" value="1"/>
</dbReference>
<dbReference type="Pfam" id="PF00561">
    <property type="entry name" value="Abhydrolase_1"/>
    <property type="match status" value="1"/>
</dbReference>
<keyword evidence="2" id="KW-0378">Hydrolase</keyword>
<evidence type="ECO:0000259" key="1">
    <source>
        <dbReference type="Pfam" id="PF00561"/>
    </source>
</evidence>
<proteinExistence type="predicted"/>
<organism evidence="2 3">
    <name type="scientific">Rhodococcus wratislaviensis</name>
    <name type="common">Tsukamurella wratislaviensis</name>
    <dbReference type="NCBI Taxonomy" id="44752"/>
    <lineage>
        <taxon>Bacteria</taxon>
        <taxon>Bacillati</taxon>
        <taxon>Actinomycetota</taxon>
        <taxon>Actinomycetes</taxon>
        <taxon>Mycobacteriales</taxon>
        <taxon>Nocardiaceae</taxon>
        <taxon>Rhodococcus</taxon>
    </lineage>
</organism>
<dbReference type="EC" id="2.3.1.12" evidence="2"/>
<evidence type="ECO:0000313" key="3">
    <source>
        <dbReference type="Proteomes" id="UP000251211"/>
    </source>
</evidence>
<keyword evidence="2" id="KW-0808">Transferase</keyword>
<dbReference type="EMBL" id="UAUI01000001">
    <property type="protein sequence ID" value="SPZ35473.1"/>
    <property type="molecule type" value="Genomic_DNA"/>
</dbReference>
<dbReference type="InterPro" id="IPR029058">
    <property type="entry name" value="AB_hydrolase_fold"/>
</dbReference>
<feature type="domain" description="AB hydrolase-1" evidence="1">
    <location>
        <begin position="59"/>
        <end position="156"/>
    </location>
</feature>
<evidence type="ECO:0000313" key="2">
    <source>
        <dbReference type="EMBL" id="SPZ35473.1"/>
    </source>
</evidence>
<dbReference type="EC" id="3.-.-.-" evidence="2"/>
<keyword evidence="2" id="KW-0012">Acyltransferase</keyword>
<dbReference type="InterPro" id="IPR000073">
    <property type="entry name" value="AB_hydrolase_1"/>
</dbReference>
<sequence>MDSLWLGDVELTYQLRERGERVVLVHASAFVSWYDPLVEQLTGYSTLRYRRRLPESASGGYRPLTVAEDAGSCVRLMDHVGWDAAHVVGHSYGALVALQLAMENPERVASVALLEPAVRGIPSSEQVTAALQPVIAAYRAGDKAAAVDGFLRHVCGDGYRVVLDRVIPHAFDEALDEADLFFHAEMPAVQQWSFGAGEAGRITRPVLNVLGAESAPRFVEGSDLVQSWFPRAERLSVPEAGHLLMVQNPTALARGLKDFFSRHPVCAESPEE</sequence>
<dbReference type="Gene3D" id="3.40.50.1820">
    <property type="entry name" value="alpha/beta hydrolase"/>
    <property type="match status" value="1"/>
</dbReference>
<dbReference type="GO" id="GO:0016787">
    <property type="term" value="F:hydrolase activity"/>
    <property type="evidence" value="ECO:0007669"/>
    <property type="project" value="UniProtKB-KW"/>
</dbReference>